<feature type="compositionally biased region" description="Polar residues" evidence="1">
    <location>
        <begin position="141"/>
        <end position="152"/>
    </location>
</feature>
<dbReference type="OrthoDB" id="3266915at2759"/>
<feature type="compositionally biased region" description="Low complexity" evidence="1">
    <location>
        <begin position="303"/>
        <end position="320"/>
    </location>
</feature>
<evidence type="ECO:0000313" key="3">
    <source>
        <dbReference type="Proteomes" id="UP000308652"/>
    </source>
</evidence>
<dbReference type="AlphaFoldDB" id="A0A5C3MHF2"/>
<feature type="compositionally biased region" description="Low complexity" evidence="1">
    <location>
        <begin position="264"/>
        <end position="283"/>
    </location>
</feature>
<feature type="region of interest" description="Disordered" evidence="1">
    <location>
        <begin position="118"/>
        <end position="152"/>
    </location>
</feature>
<protein>
    <submittedName>
        <fullName evidence="2">Uncharacterized protein</fullName>
    </submittedName>
</protein>
<dbReference type="EMBL" id="ML213590">
    <property type="protein sequence ID" value="TFK44093.1"/>
    <property type="molecule type" value="Genomic_DNA"/>
</dbReference>
<feature type="region of interest" description="Disordered" evidence="1">
    <location>
        <begin position="264"/>
        <end position="357"/>
    </location>
</feature>
<proteinExistence type="predicted"/>
<keyword evidence="3" id="KW-1185">Reference proteome</keyword>
<dbReference type="STRING" id="68775.A0A5C3MHF2"/>
<organism evidence="2 3">
    <name type="scientific">Crucibulum laeve</name>
    <dbReference type="NCBI Taxonomy" id="68775"/>
    <lineage>
        <taxon>Eukaryota</taxon>
        <taxon>Fungi</taxon>
        <taxon>Dikarya</taxon>
        <taxon>Basidiomycota</taxon>
        <taxon>Agaricomycotina</taxon>
        <taxon>Agaricomycetes</taxon>
        <taxon>Agaricomycetidae</taxon>
        <taxon>Agaricales</taxon>
        <taxon>Agaricineae</taxon>
        <taxon>Nidulariaceae</taxon>
        <taxon>Crucibulum</taxon>
    </lineage>
</organism>
<evidence type="ECO:0000313" key="2">
    <source>
        <dbReference type="EMBL" id="TFK44093.1"/>
    </source>
</evidence>
<sequence length="422" mass="45627">MLSSRAIHLDTDGRYFPMKTPGKGLKNRAENAIHPGAMTVQGKGKNVLLATPFHPSTAQPKRLFKDPSGSQPQLKPVLQTRPKPLGDKTPFPNHVAYHFQTPLPNVEKPLKLSFLEKDADGNPLSQRPSSTRKHSRPPRSASRSFETPLNQGNHWDVSDVSIVMPDAQETIVECEDDFLDEVEYGPPNTLDLAYQPPLDFDLPDYKVVGQNLRSLAFSVRYDDSSPAELDVHVDEIPPESWNLMPLPDIASDDPFDQARQELAAAKAPKPVAKPVPAASSTAARAHSVSTVAAGRKPTTRPGTALSAATSTTTRMNTTAAVRKPSNLRNISSRTTPARGVTRSTLPARPAAGKPSGVIVAPSATTTRRPIASIKTVRSTIPASRIAAAARANPVRKPAKTVAGDAIFLRTSQFDEEDFVFDV</sequence>
<reference evidence="2 3" key="1">
    <citation type="journal article" date="2019" name="Nat. Ecol. Evol.">
        <title>Megaphylogeny resolves global patterns of mushroom evolution.</title>
        <authorList>
            <person name="Varga T."/>
            <person name="Krizsan K."/>
            <person name="Foldi C."/>
            <person name="Dima B."/>
            <person name="Sanchez-Garcia M."/>
            <person name="Sanchez-Ramirez S."/>
            <person name="Szollosi G.J."/>
            <person name="Szarkandi J.G."/>
            <person name="Papp V."/>
            <person name="Albert L."/>
            <person name="Andreopoulos W."/>
            <person name="Angelini C."/>
            <person name="Antonin V."/>
            <person name="Barry K.W."/>
            <person name="Bougher N.L."/>
            <person name="Buchanan P."/>
            <person name="Buyck B."/>
            <person name="Bense V."/>
            <person name="Catcheside P."/>
            <person name="Chovatia M."/>
            <person name="Cooper J."/>
            <person name="Damon W."/>
            <person name="Desjardin D."/>
            <person name="Finy P."/>
            <person name="Geml J."/>
            <person name="Haridas S."/>
            <person name="Hughes K."/>
            <person name="Justo A."/>
            <person name="Karasinski D."/>
            <person name="Kautmanova I."/>
            <person name="Kiss B."/>
            <person name="Kocsube S."/>
            <person name="Kotiranta H."/>
            <person name="LaButti K.M."/>
            <person name="Lechner B.E."/>
            <person name="Liimatainen K."/>
            <person name="Lipzen A."/>
            <person name="Lukacs Z."/>
            <person name="Mihaltcheva S."/>
            <person name="Morgado L.N."/>
            <person name="Niskanen T."/>
            <person name="Noordeloos M.E."/>
            <person name="Ohm R.A."/>
            <person name="Ortiz-Santana B."/>
            <person name="Ovrebo C."/>
            <person name="Racz N."/>
            <person name="Riley R."/>
            <person name="Savchenko A."/>
            <person name="Shiryaev A."/>
            <person name="Soop K."/>
            <person name="Spirin V."/>
            <person name="Szebenyi C."/>
            <person name="Tomsovsky M."/>
            <person name="Tulloss R.E."/>
            <person name="Uehling J."/>
            <person name="Grigoriev I.V."/>
            <person name="Vagvolgyi C."/>
            <person name="Papp T."/>
            <person name="Martin F.M."/>
            <person name="Miettinen O."/>
            <person name="Hibbett D.S."/>
            <person name="Nagy L.G."/>
        </authorList>
    </citation>
    <scope>NUCLEOTIDE SEQUENCE [LARGE SCALE GENOMIC DNA]</scope>
    <source>
        <strain evidence="2 3">CBS 166.37</strain>
    </source>
</reference>
<dbReference type="Proteomes" id="UP000308652">
    <property type="component" value="Unassembled WGS sequence"/>
</dbReference>
<feature type="region of interest" description="Disordered" evidence="1">
    <location>
        <begin position="57"/>
        <end position="91"/>
    </location>
</feature>
<accession>A0A5C3MHF2</accession>
<gene>
    <name evidence="2" type="ORF">BDQ12DRAFT_3053</name>
</gene>
<name>A0A5C3MHF2_9AGAR</name>
<feature type="compositionally biased region" description="Polar residues" evidence="1">
    <location>
        <begin position="326"/>
        <end position="335"/>
    </location>
</feature>
<evidence type="ECO:0000256" key="1">
    <source>
        <dbReference type="SAM" id="MobiDB-lite"/>
    </source>
</evidence>